<dbReference type="STRING" id="52904.ENSSMAP00000022129"/>
<dbReference type="InterPro" id="IPR017452">
    <property type="entry name" value="GPCR_Rhodpsn_7TM"/>
</dbReference>
<dbReference type="Proteomes" id="UP000246464">
    <property type="component" value="Chromosome 11"/>
</dbReference>
<evidence type="ECO:0000256" key="9">
    <source>
        <dbReference type="ARBA" id="ARBA00022829"/>
    </source>
</evidence>
<gene>
    <name evidence="20" type="ORF">SMAX5B_001011</name>
</gene>
<evidence type="ECO:0000256" key="11">
    <source>
        <dbReference type="ARBA" id="ARBA00022989"/>
    </source>
</evidence>
<evidence type="ECO:0000256" key="17">
    <source>
        <dbReference type="SAM" id="MobiDB-lite"/>
    </source>
</evidence>
<feature type="region of interest" description="Disordered" evidence="17">
    <location>
        <begin position="620"/>
        <end position="655"/>
    </location>
</feature>
<dbReference type="PROSITE" id="PS50262">
    <property type="entry name" value="G_PROTEIN_RECEP_F1_2"/>
    <property type="match status" value="1"/>
</dbReference>
<evidence type="ECO:0000256" key="3">
    <source>
        <dbReference type="ARBA" id="ARBA00004370"/>
    </source>
</evidence>
<evidence type="ECO:0000256" key="10">
    <source>
        <dbReference type="ARBA" id="ARBA00022925"/>
    </source>
</evidence>
<dbReference type="GO" id="GO:0007601">
    <property type="term" value="P:visual perception"/>
    <property type="evidence" value="ECO:0007669"/>
    <property type="project" value="InterPro"/>
</dbReference>
<sequence>MGNASDTSAVFVSTISKEHDFLMGSLYSVFCLLSLVGNCVLLLVAHHKRSTLKPAEFFIINLSISDLGMTLSLFPLAIPSAFSHRWLFGEVACQLYAMCGVLFGLCSLTNLTALSSVCCMKVCFPNHGNKFSSSHARLLVVGVWCYASVFAVGPLAQWGRYSAEPYGTACCIDWYAPNHELSALSYIVCLFVFCYALPCAVIFLSYTFILLTVRGSRQAVQQHVSPQTKTTNAHALIVKLSVAVCIGFLGAWTPYAAVSMWAAFGDATRVPPAAFALAAIFAKSSTIYNPVVYLLCKPNFRECLYRDTSTLRQRIYRGSPQSEPRERFGSNSQHKADVGVSNGQHDGYGACLHCTENTALRHVTPAQRTACILTGSTYTEVTVSQLSAEPQAGDVPPADMLFYTQLFTSKRGPLARIWLAAHWERKLTKAHVFECNLETTIRDIMSPTVCVCVCVCVYLETTIRDIMSPTMTIGLRTSGHLLLGVVRIYSRKAKYLLADCNDALLKIKMAFRPGQTDLPVEGLEATLRTITLMEDFTAFDSQLPPLSDIDVVDHFSLNQSRLEEITLKEDFGNDFLTDIGGKSKSHQLDMSFHSLTQHGDAFGDEDNVFDLVDFLTNSSDPAESSDFETRKEKTANGTLSRQQDVDGRDPVTTETSALDETTLVVNDDEAFALEPVTITPNPEEKKKGKRKRRLVVDQRKELSNASIREQLSDYSDVVAPLDMAPPTVQLMQWKQSGGAARLFVRPCSSVAALQIHEIFTTRIFQAKYFGFHEALEEEEMEEMRQDRREVQGEVSGVTTDNVSVVDSSVDTDRTPDAELTSHDPTNQRENHSALAPDENRSEFTNPELPSEDSMFVHPPHLEQETPPTSLNTQPVQDSLDSEERRITRRAHQLLDCLKSQSVTSFSLQTLCEGNTRSQAAATFFCLLVLKKQQALQLHQSAPYQDVRASPGPTFYHQQSAS</sequence>
<keyword evidence="13 18" id="KW-0472">Membrane</keyword>
<dbReference type="InterPro" id="IPR006909">
    <property type="entry name" value="Rad21/Rec8_C_eu"/>
</dbReference>
<keyword evidence="12" id="KW-0157">Chromophore</keyword>
<dbReference type="PANTHER" id="PTHR12585">
    <property type="entry name" value="SCC1 / RAD21 FAMILY MEMBER"/>
    <property type="match status" value="1"/>
</dbReference>
<feature type="transmembrane region" description="Helical" evidence="18">
    <location>
        <begin position="26"/>
        <end position="45"/>
    </location>
</feature>
<dbReference type="GO" id="GO:0008278">
    <property type="term" value="C:cohesin complex"/>
    <property type="evidence" value="ECO:0007669"/>
    <property type="project" value="InterPro"/>
</dbReference>
<accession>A0A2U9C1Z5</accession>
<feature type="transmembrane region" description="Helical" evidence="18">
    <location>
        <begin position="94"/>
        <end position="124"/>
    </location>
</feature>
<organism evidence="20 21">
    <name type="scientific">Scophthalmus maximus</name>
    <name type="common">Turbot</name>
    <name type="synonym">Psetta maxima</name>
    <dbReference type="NCBI Taxonomy" id="52904"/>
    <lineage>
        <taxon>Eukaryota</taxon>
        <taxon>Metazoa</taxon>
        <taxon>Chordata</taxon>
        <taxon>Craniata</taxon>
        <taxon>Vertebrata</taxon>
        <taxon>Euteleostomi</taxon>
        <taxon>Actinopterygii</taxon>
        <taxon>Neopterygii</taxon>
        <taxon>Teleostei</taxon>
        <taxon>Neoteleostei</taxon>
        <taxon>Acanthomorphata</taxon>
        <taxon>Carangaria</taxon>
        <taxon>Pleuronectiformes</taxon>
        <taxon>Pleuronectoidei</taxon>
        <taxon>Scophthalmidae</taxon>
        <taxon>Scophthalmus</taxon>
    </lineage>
</organism>
<dbReference type="AlphaFoldDB" id="A0A2U9C1Z5"/>
<feature type="region of interest" description="Disordered" evidence="17">
    <location>
        <begin position="785"/>
        <end position="875"/>
    </location>
</feature>
<protein>
    <submittedName>
        <fullName evidence="20">Putative opsin-5-like</fullName>
    </submittedName>
</protein>
<evidence type="ECO:0000259" key="19">
    <source>
        <dbReference type="PROSITE" id="PS50262"/>
    </source>
</evidence>
<dbReference type="GO" id="GO:0016020">
    <property type="term" value="C:membrane"/>
    <property type="evidence" value="ECO:0007669"/>
    <property type="project" value="UniProtKB-SubCell"/>
</dbReference>
<dbReference type="GO" id="GO:0009881">
    <property type="term" value="F:photoreceptor activity"/>
    <property type="evidence" value="ECO:0007669"/>
    <property type="project" value="UniProtKB-KW"/>
</dbReference>
<dbReference type="CDD" id="cd15074">
    <property type="entry name" value="7tmA_Opsin5_neuropsin"/>
    <property type="match status" value="1"/>
</dbReference>
<evidence type="ECO:0000256" key="4">
    <source>
        <dbReference type="ARBA" id="ARBA00009870"/>
    </source>
</evidence>
<dbReference type="InterPro" id="IPR039781">
    <property type="entry name" value="Rad21/Rec8-like"/>
</dbReference>
<feature type="compositionally biased region" description="Low complexity" evidence="17">
    <location>
        <begin position="794"/>
        <end position="808"/>
    </location>
</feature>
<keyword evidence="10" id="KW-0681">Retinal protein</keyword>
<feature type="transmembrane region" description="Helical" evidence="18">
    <location>
        <begin position="183"/>
        <end position="213"/>
    </location>
</feature>
<keyword evidence="5" id="KW-0158">Chromosome</keyword>
<proteinExistence type="inferred from homology"/>
<keyword evidence="11 18" id="KW-1133">Transmembrane helix</keyword>
<dbReference type="SUPFAM" id="SSF46785">
    <property type="entry name" value="Winged helix' DNA-binding domain"/>
    <property type="match status" value="1"/>
</dbReference>
<evidence type="ECO:0000256" key="5">
    <source>
        <dbReference type="ARBA" id="ARBA00022454"/>
    </source>
</evidence>
<dbReference type="InterPro" id="IPR036390">
    <property type="entry name" value="WH_DNA-bd_sf"/>
</dbReference>
<feature type="compositionally biased region" description="Polar residues" evidence="17">
    <location>
        <begin position="865"/>
        <end position="875"/>
    </location>
</feature>
<evidence type="ECO:0000256" key="15">
    <source>
        <dbReference type="ARBA" id="ARBA00023180"/>
    </source>
</evidence>
<keyword evidence="6" id="KW-0675">Receptor</keyword>
<dbReference type="Pfam" id="PF04824">
    <property type="entry name" value="Rad21_Rec8"/>
    <property type="match status" value="1"/>
</dbReference>
<keyword evidence="16" id="KW-0539">Nucleus</keyword>
<feature type="transmembrane region" description="Helical" evidence="18">
    <location>
        <begin position="57"/>
        <end position="82"/>
    </location>
</feature>
<feature type="domain" description="G-protein coupled receptors family 1 profile" evidence="19">
    <location>
        <begin position="37"/>
        <end position="293"/>
    </location>
</feature>
<keyword evidence="8 18" id="KW-0812">Transmembrane</keyword>
<dbReference type="PRINTS" id="PR00237">
    <property type="entry name" value="GPCRRHODOPSN"/>
</dbReference>
<dbReference type="GO" id="GO:0007602">
    <property type="term" value="P:phototransduction"/>
    <property type="evidence" value="ECO:0007669"/>
    <property type="project" value="UniProtKB-KW"/>
</dbReference>
<dbReference type="SUPFAM" id="SSF81321">
    <property type="entry name" value="Family A G protein-coupled receptor-like"/>
    <property type="match status" value="1"/>
</dbReference>
<evidence type="ECO:0000256" key="12">
    <source>
        <dbReference type="ARBA" id="ARBA00022991"/>
    </source>
</evidence>
<dbReference type="FunFam" id="1.20.1070.10:FF:000219">
    <property type="entry name" value="Opsin 5-like 2"/>
    <property type="match status" value="1"/>
</dbReference>
<dbReference type="PROSITE" id="PS00238">
    <property type="entry name" value="OPSIN"/>
    <property type="match status" value="1"/>
</dbReference>
<dbReference type="GO" id="GO:0005634">
    <property type="term" value="C:nucleus"/>
    <property type="evidence" value="ECO:0007669"/>
    <property type="project" value="UniProtKB-SubCell"/>
</dbReference>
<evidence type="ECO:0000256" key="2">
    <source>
        <dbReference type="ARBA" id="ARBA00004286"/>
    </source>
</evidence>
<evidence type="ECO:0000256" key="7">
    <source>
        <dbReference type="ARBA" id="ARBA00022606"/>
    </source>
</evidence>
<dbReference type="InterPro" id="IPR023093">
    <property type="entry name" value="ScpA-like_C"/>
</dbReference>
<dbReference type="PANTHER" id="PTHR12585:SF54">
    <property type="entry name" value="RAD21 COHESIN COMPLEX COMPONENT LIKE 1 ISOFORM X1"/>
    <property type="match status" value="1"/>
</dbReference>
<keyword evidence="14" id="KW-1015">Disulfide bond</keyword>
<keyword evidence="15" id="KW-0325">Glycoprotein</keyword>
<dbReference type="Pfam" id="PF00001">
    <property type="entry name" value="7tm_1"/>
    <property type="match status" value="1"/>
</dbReference>
<dbReference type="Gene3D" id="1.10.10.580">
    <property type="entry name" value="Structural maintenance of chromosome 1. Chain E"/>
    <property type="match status" value="1"/>
</dbReference>
<dbReference type="Pfam" id="PF04825">
    <property type="entry name" value="Rad21_Rec8_N"/>
    <property type="match status" value="2"/>
</dbReference>
<comment type="similarity">
    <text evidence="4">Belongs to the rad21 family.</text>
</comment>
<evidence type="ECO:0000256" key="1">
    <source>
        <dbReference type="ARBA" id="ARBA00004123"/>
    </source>
</evidence>
<evidence type="ECO:0000313" key="21">
    <source>
        <dbReference type="Proteomes" id="UP000246464"/>
    </source>
</evidence>
<evidence type="ECO:0000256" key="13">
    <source>
        <dbReference type="ARBA" id="ARBA00023136"/>
    </source>
</evidence>
<feature type="compositionally biased region" description="Basic and acidic residues" evidence="17">
    <location>
        <begin position="810"/>
        <end position="841"/>
    </location>
</feature>
<dbReference type="GO" id="GO:0003682">
    <property type="term" value="F:chromatin binding"/>
    <property type="evidence" value="ECO:0007669"/>
    <property type="project" value="TreeGrafter"/>
</dbReference>
<keyword evidence="9" id="KW-0159">Chromosome partition</keyword>
<feature type="transmembrane region" description="Helical" evidence="18">
    <location>
        <begin position="233"/>
        <end position="253"/>
    </location>
</feature>
<dbReference type="InterPro" id="IPR000276">
    <property type="entry name" value="GPCR_Rhodpsn"/>
</dbReference>
<reference evidence="20 21" key="1">
    <citation type="submission" date="2017-12" db="EMBL/GenBank/DDBJ databases">
        <title>Integrating genomic resources of turbot (Scophthalmus maximus) in depth evaluation of genetic and physical mapping variation across individuals.</title>
        <authorList>
            <person name="Martinez P."/>
        </authorList>
    </citation>
    <scope>NUCLEOTIDE SEQUENCE [LARGE SCALE GENOMIC DNA]</scope>
</reference>
<evidence type="ECO:0000256" key="6">
    <source>
        <dbReference type="ARBA" id="ARBA00022543"/>
    </source>
</evidence>
<feature type="transmembrane region" description="Helical" evidence="18">
    <location>
        <begin position="136"/>
        <end position="156"/>
    </location>
</feature>
<dbReference type="InterPro" id="IPR002962">
    <property type="entry name" value="Peropsin"/>
</dbReference>
<dbReference type="GO" id="GO:0004930">
    <property type="term" value="F:G protein-coupled receptor activity"/>
    <property type="evidence" value="ECO:0007669"/>
    <property type="project" value="InterPro"/>
</dbReference>
<keyword evidence="6" id="KW-0600">Photoreceptor protein</keyword>
<dbReference type="GO" id="GO:0007059">
    <property type="term" value="P:chromosome segregation"/>
    <property type="evidence" value="ECO:0007669"/>
    <property type="project" value="UniProtKB-KW"/>
</dbReference>
<dbReference type="Gene3D" id="1.20.1070.10">
    <property type="entry name" value="Rhodopsin 7-helix transmembrane proteins"/>
    <property type="match status" value="1"/>
</dbReference>
<feature type="region of interest" description="Disordered" evidence="17">
    <location>
        <begin position="315"/>
        <end position="336"/>
    </location>
</feature>
<dbReference type="EMBL" id="CP026253">
    <property type="protein sequence ID" value="AWP10378.1"/>
    <property type="molecule type" value="Genomic_DNA"/>
</dbReference>
<dbReference type="InterPro" id="IPR006910">
    <property type="entry name" value="Rad21_Rec8_N"/>
</dbReference>
<dbReference type="CDD" id="cd21792">
    <property type="entry name" value="Rad21_Rec8_M_NXP1-like"/>
    <property type="match status" value="1"/>
</dbReference>
<keyword evidence="7" id="KW-0716">Sensory transduction</keyword>
<dbReference type="InterPro" id="IPR049589">
    <property type="entry name" value="NXP1_M-like"/>
</dbReference>
<dbReference type="GO" id="GO:0007062">
    <property type="term" value="P:sister chromatid cohesion"/>
    <property type="evidence" value="ECO:0007669"/>
    <property type="project" value="InterPro"/>
</dbReference>
<evidence type="ECO:0000256" key="14">
    <source>
        <dbReference type="ARBA" id="ARBA00023157"/>
    </source>
</evidence>
<comment type="subcellular location">
    <subcellularLocation>
        <location evidence="2">Chromosome</location>
    </subcellularLocation>
    <subcellularLocation>
        <location evidence="3">Membrane</location>
    </subcellularLocation>
    <subcellularLocation>
        <location evidence="1">Nucleus</location>
    </subcellularLocation>
</comment>
<name>A0A2U9C1Z5_SCOMX</name>
<dbReference type="GO" id="GO:1990414">
    <property type="term" value="P:replication-born double-strand break repair via sister chromatid exchange"/>
    <property type="evidence" value="ECO:0007669"/>
    <property type="project" value="TreeGrafter"/>
</dbReference>
<evidence type="ECO:0000313" key="20">
    <source>
        <dbReference type="EMBL" id="AWP10378.1"/>
    </source>
</evidence>
<evidence type="ECO:0000256" key="16">
    <source>
        <dbReference type="ARBA" id="ARBA00023242"/>
    </source>
</evidence>
<evidence type="ECO:0000256" key="8">
    <source>
        <dbReference type="ARBA" id="ARBA00022692"/>
    </source>
</evidence>
<dbReference type="PRINTS" id="PR01244">
    <property type="entry name" value="PEROPSIN"/>
</dbReference>
<dbReference type="InterPro" id="IPR027430">
    <property type="entry name" value="Retinal_BS"/>
</dbReference>
<evidence type="ECO:0000256" key="18">
    <source>
        <dbReference type="SAM" id="Phobius"/>
    </source>
</evidence>
<keyword evidence="21" id="KW-1185">Reference proteome</keyword>